<dbReference type="Gene3D" id="3.40.30.10">
    <property type="entry name" value="Glutaredoxin"/>
    <property type="match status" value="1"/>
</dbReference>
<dbReference type="AlphaFoldDB" id="I3V283"/>
<dbReference type="PATRIC" id="fig|231023.4.peg.4498"/>
<evidence type="ECO:0000256" key="1">
    <source>
        <dbReference type="RuleBase" id="RU003494"/>
    </source>
</evidence>
<dbReference type="SUPFAM" id="SSF47616">
    <property type="entry name" value="GST C-terminal domain-like"/>
    <property type="match status" value="1"/>
</dbReference>
<proteinExistence type="inferred from homology"/>
<comment type="similarity">
    <text evidence="1">Belongs to the GST superfamily.</text>
</comment>
<dbReference type="HOGENOM" id="CLU_011226_6_0_6"/>
<organism evidence="5 6">
    <name type="scientific">Pseudomonas putida ND6</name>
    <dbReference type="NCBI Taxonomy" id="231023"/>
    <lineage>
        <taxon>Bacteria</taxon>
        <taxon>Pseudomonadati</taxon>
        <taxon>Pseudomonadota</taxon>
        <taxon>Gammaproteobacteria</taxon>
        <taxon>Pseudomonadales</taxon>
        <taxon>Pseudomonadaceae</taxon>
        <taxon>Pseudomonas</taxon>
    </lineage>
</organism>
<feature type="domain" description="GST N-terminal" evidence="3">
    <location>
        <begin position="25"/>
        <end position="107"/>
    </location>
</feature>
<evidence type="ECO:0000313" key="6">
    <source>
        <dbReference type="Proteomes" id="UP000005268"/>
    </source>
</evidence>
<reference evidence="5 6" key="1">
    <citation type="journal article" date="2012" name="J. Bacteriol.">
        <title>Complete Genome Sequence of the Naphthalene-Degrading Pseudomonas putida Strain ND6.</title>
        <authorList>
            <person name="Li S."/>
            <person name="Zhao H."/>
            <person name="Li Y."/>
            <person name="Niu S."/>
            <person name="Cai B."/>
        </authorList>
    </citation>
    <scope>NUCLEOTIDE SEQUENCE [LARGE SCALE GENOMIC DNA]</scope>
    <source>
        <strain evidence="5 6">ND6</strain>
    </source>
</reference>
<dbReference type="Pfam" id="PF02798">
    <property type="entry name" value="GST_N"/>
    <property type="match status" value="1"/>
</dbReference>
<dbReference type="Proteomes" id="UP000005268">
    <property type="component" value="Chromosome"/>
</dbReference>
<evidence type="ECO:0000259" key="4">
    <source>
        <dbReference type="PROSITE" id="PS50405"/>
    </source>
</evidence>
<feature type="domain" description="GST C-terminal" evidence="4">
    <location>
        <begin position="110"/>
        <end position="231"/>
    </location>
</feature>
<accession>I3V283</accession>
<dbReference type="GO" id="GO:0016740">
    <property type="term" value="F:transferase activity"/>
    <property type="evidence" value="ECO:0007669"/>
    <property type="project" value="UniProtKB-KW"/>
</dbReference>
<feature type="compositionally biased region" description="Basic and acidic residues" evidence="2">
    <location>
        <begin position="8"/>
        <end position="20"/>
    </location>
</feature>
<dbReference type="Gene3D" id="1.20.1050.10">
    <property type="match status" value="1"/>
</dbReference>
<dbReference type="InterPro" id="IPR036249">
    <property type="entry name" value="Thioredoxin-like_sf"/>
</dbReference>
<dbReference type="InterPro" id="IPR010987">
    <property type="entry name" value="Glutathione-S-Trfase_C-like"/>
</dbReference>
<keyword evidence="5" id="KW-0808">Transferase</keyword>
<dbReference type="PANTHER" id="PTHR44051">
    <property type="entry name" value="GLUTATHIONE S-TRANSFERASE-RELATED"/>
    <property type="match status" value="1"/>
</dbReference>
<gene>
    <name evidence="5" type="ORF">YSA_09396</name>
</gene>
<dbReference type="EMBL" id="CP003588">
    <property type="protein sequence ID" value="AFK71854.1"/>
    <property type="molecule type" value="Genomic_DNA"/>
</dbReference>
<dbReference type="InterPro" id="IPR040079">
    <property type="entry name" value="Glutathione_S-Trfase"/>
</dbReference>
<feature type="region of interest" description="Disordered" evidence="2">
    <location>
        <begin position="1"/>
        <end position="24"/>
    </location>
</feature>
<dbReference type="PROSITE" id="PS50405">
    <property type="entry name" value="GST_CTER"/>
    <property type="match status" value="1"/>
</dbReference>
<dbReference type="SFLD" id="SFLDS00019">
    <property type="entry name" value="Glutathione_Transferase_(cytos"/>
    <property type="match status" value="1"/>
</dbReference>
<evidence type="ECO:0000259" key="3">
    <source>
        <dbReference type="PROSITE" id="PS50404"/>
    </source>
</evidence>
<sequence>MEGFAGKPAERPADHSKETEGSPMSDYRLHCFAESGNAYKAALMLELTGQNWQPVFVDFFHGQTREQTWRDEVNEQGEVPVMEHAGKRFTQSALILEYLAEQTGQFGPRDEDEKREIWRWMLFDNHKFTSYYAALRFLFCLKNTGETDVTRFLRERATAAYRIVDAHLAKTPFMVGGRLTIADLSLAGYVFMPEDTGIPLAAFTHIEAWKARIQALPGWKHPYELMPRTAS</sequence>
<evidence type="ECO:0000313" key="5">
    <source>
        <dbReference type="EMBL" id="AFK71854.1"/>
    </source>
</evidence>
<dbReference type="InterPro" id="IPR036282">
    <property type="entry name" value="Glutathione-S-Trfase_C_sf"/>
</dbReference>
<protein>
    <submittedName>
        <fullName evidence="5">Glutathione S-transferase family protein</fullName>
    </submittedName>
</protein>
<dbReference type="Pfam" id="PF00043">
    <property type="entry name" value="GST_C"/>
    <property type="match status" value="1"/>
</dbReference>
<dbReference type="PANTHER" id="PTHR44051:SF2">
    <property type="entry name" value="HYPOTHETICAL GLUTATHIONE S-TRANSFERASE LIKE PROTEIN"/>
    <property type="match status" value="1"/>
</dbReference>
<dbReference type="InterPro" id="IPR004045">
    <property type="entry name" value="Glutathione_S-Trfase_N"/>
</dbReference>
<dbReference type="CDD" id="cd03056">
    <property type="entry name" value="GST_N_4"/>
    <property type="match status" value="1"/>
</dbReference>
<evidence type="ECO:0000256" key="2">
    <source>
        <dbReference type="SAM" id="MobiDB-lite"/>
    </source>
</evidence>
<dbReference type="PROSITE" id="PS50404">
    <property type="entry name" value="GST_NTER"/>
    <property type="match status" value="1"/>
</dbReference>
<dbReference type="SFLD" id="SFLDG00358">
    <property type="entry name" value="Main_(cytGST)"/>
    <property type="match status" value="1"/>
</dbReference>
<dbReference type="KEGG" id="ppi:YSA_09396"/>
<name>I3V283_PSEPU</name>
<dbReference type="InterPro" id="IPR004046">
    <property type="entry name" value="GST_C"/>
</dbReference>
<dbReference type="SUPFAM" id="SSF52833">
    <property type="entry name" value="Thioredoxin-like"/>
    <property type="match status" value="1"/>
</dbReference>